<evidence type="ECO:0000259" key="1">
    <source>
        <dbReference type="PROSITE" id="PS51925"/>
    </source>
</evidence>
<dbReference type="PANTHER" id="PTHR13844">
    <property type="entry name" value="SWI/SNF-RELATED MATRIX-ASSOCIATED ACTIN-DEPENDENT REGULATOR OF CHROMATIN SUBFAMILY D"/>
    <property type="match status" value="1"/>
</dbReference>
<sequence length="331" mass="39880">MPLLSIYEKLRELELHLDKAVLRKKLLIEETHHKRIKCSKNIRIAIKYEKFEKGYHLQIDGRILNNFMNNTNVKFTDIFKNIVVVLNSAQKQKNDSNQQRIFEWNKNDYLKDNIDSFELSGTENHDSLTIMFEFENVLEKYKLSNMFQQLIDKQTDTKTGAIIELWKYIRLNKLISDYNGYIVKCDKKLQEMFNMETFQLIELPDLIELHLLPLDPLFIEIPTDKKYIRKFDIPVELDDFFEFPVIYQNNYILQLDQKIMNLFEVLKNIRTKITTLKSFSNDPHHFINEWLLKHGASFRKQQFNMDHHTFYDPVVQQTIFEMMQCYNRSQN</sequence>
<dbReference type="VEuPathDB" id="MicrosporidiaDB:M153_6370000195"/>
<accession>A0A0R0LWX3</accession>
<feature type="domain" description="DM2" evidence="1">
    <location>
        <begin position="136"/>
        <end position="213"/>
    </location>
</feature>
<keyword evidence="3" id="KW-1185">Reference proteome</keyword>
<dbReference type="InterPro" id="IPR003121">
    <property type="entry name" value="SWIB_MDM2_domain"/>
</dbReference>
<evidence type="ECO:0000313" key="2">
    <source>
        <dbReference type="EMBL" id="KRH92405.1"/>
    </source>
</evidence>
<dbReference type="Proteomes" id="UP000051530">
    <property type="component" value="Unassembled WGS sequence"/>
</dbReference>
<dbReference type="OrthoDB" id="10263741at2759"/>
<dbReference type="EMBL" id="LGUB01000951">
    <property type="protein sequence ID" value="KRH92405.1"/>
    <property type="molecule type" value="Genomic_DNA"/>
</dbReference>
<name>A0A0R0LWX3_9MICR</name>
<gene>
    <name evidence="2" type="ORF">M153_6370000195</name>
</gene>
<protein>
    <submittedName>
        <fullName evidence="2">SWI/SNF transcription activation complex subunit</fullName>
    </submittedName>
</protein>
<dbReference type="CDD" id="cd10568">
    <property type="entry name" value="SWIB_like"/>
    <property type="match status" value="1"/>
</dbReference>
<comment type="caution">
    <text evidence="2">The sequence shown here is derived from an EMBL/GenBank/DDBJ whole genome shotgun (WGS) entry which is preliminary data.</text>
</comment>
<dbReference type="Pfam" id="PF02201">
    <property type="entry name" value="SWIB"/>
    <property type="match status" value="1"/>
</dbReference>
<dbReference type="Gene3D" id="1.10.245.10">
    <property type="entry name" value="SWIB/MDM2 domain"/>
    <property type="match status" value="1"/>
</dbReference>
<evidence type="ECO:0000313" key="3">
    <source>
        <dbReference type="Proteomes" id="UP000051530"/>
    </source>
</evidence>
<organism evidence="2 3">
    <name type="scientific">Pseudoloma neurophilia</name>
    <dbReference type="NCBI Taxonomy" id="146866"/>
    <lineage>
        <taxon>Eukaryota</taxon>
        <taxon>Fungi</taxon>
        <taxon>Fungi incertae sedis</taxon>
        <taxon>Microsporidia</taxon>
        <taxon>Pseudoloma</taxon>
    </lineage>
</organism>
<dbReference type="SUPFAM" id="SSF47592">
    <property type="entry name" value="SWIB/MDM2 domain"/>
    <property type="match status" value="1"/>
</dbReference>
<dbReference type="InterPro" id="IPR019835">
    <property type="entry name" value="SWIB_domain"/>
</dbReference>
<dbReference type="PROSITE" id="PS51925">
    <property type="entry name" value="SWIB_MDM2"/>
    <property type="match status" value="1"/>
</dbReference>
<dbReference type="SMART" id="SM00151">
    <property type="entry name" value="SWIB"/>
    <property type="match status" value="1"/>
</dbReference>
<proteinExistence type="predicted"/>
<dbReference type="AlphaFoldDB" id="A0A0R0LWX3"/>
<reference evidence="2 3" key="1">
    <citation type="submission" date="2015-07" db="EMBL/GenBank/DDBJ databases">
        <title>The genome of Pseudoloma neurophilia, a relevant intracellular parasite of the zebrafish.</title>
        <authorList>
            <person name="Ndikumana S."/>
            <person name="Pelin A."/>
            <person name="Sanders J."/>
            <person name="Corradi N."/>
        </authorList>
    </citation>
    <scope>NUCLEOTIDE SEQUENCE [LARGE SCALE GENOMIC DNA]</scope>
    <source>
        <strain evidence="2 3">MK1</strain>
    </source>
</reference>
<dbReference type="InterPro" id="IPR036885">
    <property type="entry name" value="SWIB_MDM2_dom_sf"/>
</dbReference>